<evidence type="ECO:0000313" key="3">
    <source>
        <dbReference type="Proteomes" id="UP001491349"/>
    </source>
</evidence>
<dbReference type="RefSeq" id="WP_187660592.1">
    <property type="nucleotide sequence ID" value="NZ_JACTAB010000005.1"/>
</dbReference>
<proteinExistence type="predicted"/>
<sequence length="137" mass="15488">MKTKSLIKTILLLITLTLGSSCSKDDSAPEGDVSLLYNRWWYNDNDSAPAPDLLFNSIGAYQQHQVISGVSIFYNGTWIWENQDQKIMKVTHDNGTGTTTTIWYQFSGIQEGRFKVKQSTDGVTFSNTTLVYLYTNE</sequence>
<name>A0ABU9E0D8_9FLAO</name>
<reference evidence="2 3" key="1">
    <citation type="submission" date="2024-04" db="EMBL/GenBank/DDBJ databases">
        <title>draft genome sequnece of Flavobacterium buctense JCM 30750.</title>
        <authorList>
            <person name="Kim D.-U."/>
        </authorList>
    </citation>
    <scope>NUCLEOTIDE SEQUENCE [LARGE SCALE GENOMIC DNA]</scope>
    <source>
        <strain evidence="2 3">JCM 30750</strain>
    </source>
</reference>
<keyword evidence="3" id="KW-1185">Reference proteome</keyword>
<gene>
    <name evidence="2" type="ORF">WMW71_07175</name>
</gene>
<accession>A0ABU9E0D8</accession>
<dbReference type="PROSITE" id="PS51257">
    <property type="entry name" value="PROKAR_LIPOPROTEIN"/>
    <property type="match status" value="1"/>
</dbReference>
<dbReference type="EMBL" id="JBBPCB010000004">
    <property type="protein sequence ID" value="MEK8180119.1"/>
    <property type="molecule type" value="Genomic_DNA"/>
</dbReference>
<feature type="chain" id="PRO_5045255515" description="Lipocalin-like domain-containing protein" evidence="1">
    <location>
        <begin position="24"/>
        <end position="137"/>
    </location>
</feature>
<organism evidence="2 3">
    <name type="scientific">Flavobacterium buctense</name>
    <dbReference type="NCBI Taxonomy" id="1648146"/>
    <lineage>
        <taxon>Bacteria</taxon>
        <taxon>Pseudomonadati</taxon>
        <taxon>Bacteroidota</taxon>
        <taxon>Flavobacteriia</taxon>
        <taxon>Flavobacteriales</taxon>
        <taxon>Flavobacteriaceae</taxon>
        <taxon>Flavobacterium</taxon>
    </lineage>
</organism>
<protein>
    <recommendedName>
        <fullName evidence="4">Lipocalin-like domain-containing protein</fullName>
    </recommendedName>
</protein>
<feature type="signal peptide" evidence="1">
    <location>
        <begin position="1"/>
        <end position="23"/>
    </location>
</feature>
<evidence type="ECO:0000256" key="1">
    <source>
        <dbReference type="SAM" id="SignalP"/>
    </source>
</evidence>
<dbReference type="Proteomes" id="UP001491349">
    <property type="component" value="Unassembled WGS sequence"/>
</dbReference>
<evidence type="ECO:0008006" key="4">
    <source>
        <dbReference type="Google" id="ProtNLM"/>
    </source>
</evidence>
<comment type="caution">
    <text evidence="2">The sequence shown here is derived from an EMBL/GenBank/DDBJ whole genome shotgun (WGS) entry which is preliminary data.</text>
</comment>
<evidence type="ECO:0000313" key="2">
    <source>
        <dbReference type="EMBL" id="MEK8180119.1"/>
    </source>
</evidence>
<keyword evidence="1" id="KW-0732">Signal</keyword>